<gene>
    <name evidence="1" type="ORF">PanWU01x14_011960</name>
</gene>
<feature type="non-terminal residue" evidence="1">
    <location>
        <position position="1"/>
    </location>
</feature>
<keyword evidence="2" id="KW-1185">Reference proteome</keyword>
<evidence type="ECO:0000313" key="2">
    <source>
        <dbReference type="Proteomes" id="UP000237105"/>
    </source>
</evidence>
<proteinExistence type="predicted"/>
<protein>
    <submittedName>
        <fullName evidence="1">Uncharacterized protein</fullName>
    </submittedName>
</protein>
<dbReference type="EMBL" id="JXTB01000004">
    <property type="protein sequence ID" value="PON79461.1"/>
    <property type="molecule type" value="Genomic_DNA"/>
</dbReference>
<dbReference type="AlphaFoldDB" id="A0A2P5E1P3"/>
<name>A0A2P5E1P3_PARAD</name>
<accession>A0A2P5E1P3</accession>
<reference evidence="2" key="1">
    <citation type="submission" date="2016-06" db="EMBL/GenBank/DDBJ databases">
        <title>Parallel loss of symbiosis genes in relatives of nitrogen-fixing non-legume Parasponia.</title>
        <authorList>
            <person name="Van Velzen R."/>
            <person name="Holmer R."/>
            <person name="Bu F."/>
            <person name="Rutten L."/>
            <person name="Van Zeijl A."/>
            <person name="Liu W."/>
            <person name="Santuari L."/>
            <person name="Cao Q."/>
            <person name="Sharma T."/>
            <person name="Shen D."/>
            <person name="Roswanjaya Y."/>
            <person name="Wardhani T."/>
            <person name="Kalhor M.S."/>
            <person name="Jansen J."/>
            <person name="Van den Hoogen J."/>
            <person name="Gungor B."/>
            <person name="Hartog M."/>
            <person name="Hontelez J."/>
            <person name="Verver J."/>
            <person name="Yang W.-C."/>
            <person name="Schijlen E."/>
            <person name="Repin R."/>
            <person name="Schilthuizen M."/>
            <person name="Schranz E."/>
            <person name="Heidstra R."/>
            <person name="Miyata K."/>
            <person name="Fedorova E."/>
            <person name="Kohlen W."/>
            <person name="Bisseling T."/>
            <person name="Smit S."/>
            <person name="Geurts R."/>
        </authorList>
    </citation>
    <scope>NUCLEOTIDE SEQUENCE [LARGE SCALE GENOMIC DNA]</scope>
    <source>
        <strain evidence="2">cv. WU1-14</strain>
    </source>
</reference>
<sequence>PAPCARPACVPSARQWRATRLHIIARRLKRPPPHHPILALLLRVSSPSYGDDNRYADGSGFSVITTNF</sequence>
<evidence type="ECO:0000313" key="1">
    <source>
        <dbReference type="EMBL" id="PON79461.1"/>
    </source>
</evidence>
<organism evidence="1 2">
    <name type="scientific">Parasponia andersonii</name>
    <name type="common">Sponia andersonii</name>
    <dbReference type="NCBI Taxonomy" id="3476"/>
    <lineage>
        <taxon>Eukaryota</taxon>
        <taxon>Viridiplantae</taxon>
        <taxon>Streptophyta</taxon>
        <taxon>Embryophyta</taxon>
        <taxon>Tracheophyta</taxon>
        <taxon>Spermatophyta</taxon>
        <taxon>Magnoliopsida</taxon>
        <taxon>eudicotyledons</taxon>
        <taxon>Gunneridae</taxon>
        <taxon>Pentapetalae</taxon>
        <taxon>rosids</taxon>
        <taxon>fabids</taxon>
        <taxon>Rosales</taxon>
        <taxon>Cannabaceae</taxon>
        <taxon>Parasponia</taxon>
    </lineage>
</organism>
<comment type="caution">
    <text evidence="1">The sequence shown here is derived from an EMBL/GenBank/DDBJ whole genome shotgun (WGS) entry which is preliminary data.</text>
</comment>
<dbReference type="Proteomes" id="UP000237105">
    <property type="component" value="Unassembled WGS sequence"/>
</dbReference>